<sequence length="348" mass="38330">MKRSAVKVLKAPPNSPSNEFSELKEESHGLNKWKQIFIQEIGKIEKYQGRLRKFCKLLKENTEYPESLQQENNSKATVLENNDHQVLQLGDEPSSSLPEAEAEAHDQDQELIIANGISKSLKLDDHKSETLQFGNHEPFPSANGLIDGNQKQGLLYVVHEPSSARVEADDQYEGLMCTEEGLESLKVDQDQGLQSGNEASLAAKLEIDQIEGPSSPIKAKRDQGLESGNEPSLAAKLETDQIEEPSSSIRAKRDQDDQELQSGNERSSVAKLGADKIEGPSPSIRVVKPDQDQELQSGDVPSSSAKLEADQIEGPLSSSSIRDVKPDDQNQDQGLVRYVKVAMNNHQT</sequence>
<reference evidence="2 3" key="1">
    <citation type="submission" date="2024-11" db="EMBL/GenBank/DDBJ databases">
        <title>A near-complete genome assembly of Cinchona calisaya.</title>
        <authorList>
            <person name="Lian D.C."/>
            <person name="Zhao X.W."/>
            <person name="Wei L."/>
        </authorList>
    </citation>
    <scope>NUCLEOTIDE SEQUENCE [LARGE SCALE GENOMIC DNA]</scope>
    <source>
        <tissue evidence="2">Nenye</tissue>
    </source>
</reference>
<protein>
    <submittedName>
        <fullName evidence="2">Uncharacterized protein</fullName>
    </submittedName>
</protein>
<dbReference type="EMBL" id="JBJUIK010000011">
    <property type="protein sequence ID" value="KAL3514772.1"/>
    <property type="molecule type" value="Genomic_DNA"/>
</dbReference>
<accession>A0ABD2Z9H8</accession>
<dbReference type="Proteomes" id="UP001630127">
    <property type="component" value="Unassembled WGS sequence"/>
</dbReference>
<comment type="caution">
    <text evidence="2">The sequence shown here is derived from an EMBL/GenBank/DDBJ whole genome shotgun (WGS) entry which is preliminary data.</text>
</comment>
<evidence type="ECO:0000256" key="1">
    <source>
        <dbReference type="SAM" id="MobiDB-lite"/>
    </source>
</evidence>
<organism evidence="2 3">
    <name type="scientific">Cinchona calisaya</name>
    <dbReference type="NCBI Taxonomy" id="153742"/>
    <lineage>
        <taxon>Eukaryota</taxon>
        <taxon>Viridiplantae</taxon>
        <taxon>Streptophyta</taxon>
        <taxon>Embryophyta</taxon>
        <taxon>Tracheophyta</taxon>
        <taxon>Spermatophyta</taxon>
        <taxon>Magnoliopsida</taxon>
        <taxon>eudicotyledons</taxon>
        <taxon>Gunneridae</taxon>
        <taxon>Pentapetalae</taxon>
        <taxon>asterids</taxon>
        <taxon>lamiids</taxon>
        <taxon>Gentianales</taxon>
        <taxon>Rubiaceae</taxon>
        <taxon>Cinchonoideae</taxon>
        <taxon>Cinchoneae</taxon>
        <taxon>Cinchona</taxon>
    </lineage>
</organism>
<feature type="region of interest" description="Disordered" evidence="1">
    <location>
        <begin position="206"/>
        <end position="334"/>
    </location>
</feature>
<feature type="region of interest" description="Disordered" evidence="1">
    <location>
        <begin position="1"/>
        <end position="25"/>
    </location>
</feature>
<gene>
    <name evidence="2" type="ORF">ACH5RR_027489</name>
</gene>
<name>A0ABD2Z9H8_9GENT</name>
<evidence type="ECO:0000313" key="2">
    <source>
        <dbReference type="EMBL" id="KAL3514772.1"/>
    </source>
</evidence>
<evidence type="ECO:0000313" key="3">
    <source>
        <dbReference type="Proteomes" id="UP001630127"/>
    </source>
</evidence>
<feature type="compositionally biased region" description="Polar residues" evidence="1">
    <location>
        <begin position="294"/>
        <end position="305"/>
    </location>
</feature>
<keyword evidence="3" id="KW-1185">Reference proteome</keyword>
<dbReference type="AlphaFoldDB" id="A0ABD2Z9H8"/>
<proteinExistence type="predicted"/>